<keyword evidence="4" id="KW-1185">Reference proteome</keyword>
<dbReference type="CDD" id="cd22851">
    <property type="entry name" value="SMN_N"/>
    <property type="match status" value="1"/>
</dbReference>
<dbReference type="AlphaFoldDB" id="A0A0H2R4P4"/>
<dbReference type="InParanoid" id="A0A0H2R4P4"/>
<feature type="compositionally biased region" description="Polar residues" evidence="1">
    <location>
        <begin position="65"/>
        <end position="78"/>
    </location>
</feature>
<dbReference type="InterPro" id="IPR047313">
    <property type="entry name" value="SMN_C"/>
</dbReference>
<dbReference type="CDD" id="cd22852">
    <property type="entry name" value="SMN_C"/>
    <property type="match status" value="1"/>
</dbReference>
<name>A0A0H2R4P4_9AGAM</name>
<gene>
    <name evidence="3" type="ORF">SCHPADRAFT_946188</name>
</gene>
<dbReference type="Pfam" id="PF20636">
    <property type="entry name" value="SMN_G2-BD"/>
    <property type="match status" value="1"/>
</dbReference>
<feature type="domain" description="Survival Motor Neuron Gemin2-binding" evidence="2">
    <location>
        <begin position="211"/>
        <end position="227"/>
    </location>
</feature>
<feature type="compositionally biased region" description="Polar residues" evidence="1">
    <location>
        <begin position="34"/>
        <end position="52"/>
    </location>
</feature>
<accession>A0A0H2R4P4</accession>
<dbReference type="EMBL" id="KQ086217">
    <property type="protein sequence ID" value="KLO06317.1"/>
    <property type="molecule type" value="Genomic_DNA"/>
</dbReference>
<dbReference type="STRING" id="27342.A0A0H2R4P4"/>
<evidence type="ECO:0000313" key="3">
    <source>
        <dbReference type="EMBL" id="KLO06317.1"/>
    </source>
</evidence>
<organism evidence="3 4">
    <name type="scientific">Schizopora paradoxa</name>
    <dbReference type="NCBI Taxonomy" id="27342"/>
    <lineage>
        <taxon>Eukaryota</taxon>
        <taxon>Fungi</taxon>
        <taxon>Dikarya</taxon>
        <taxon>Basidiomycota</taxon>
        <taxon>Agaricomycotina</taxon>
        <taxon>Agaricomycetes</taxon>
        <taxon>Hymenochaetales</taxon>
        <taxon>Schizoporaceae</taxon>
        <taxon>Schizopora</taxon>
    </lineage>
</organism>
<proteinExistence type="predicted"/>
<feature type="compositionally biased region" description="Acidic residues" evidence="1">
    <location>
        <begin position="189"/>
        <end position="206"/>
    </location>
</feature>
<feature type="region of interest" description="Disordered" evidence="1">
    <location>
        <begin position="176"/>
        <end position="210"/>
    </location>
</feature>
<feature type="compositionally biased region" description="Low complexity" evidence="1">
    <location>
        <begin position="18"/>
        <end position="33"/>
    </location>
</feature>
<sequence length="403" mass="43778">MARQIVSYDDLAAPENPPSSSSNVAQNSSNSAPLNINNNRPVSTRSAVTPATQPDFIGPVIPIQLQETTGSEGDQSGSPAAKRRKMNTQGGQGGHYQNHRNAQHNNGGKQKGKWKNNKRSGPEAYGSTPLKSGYGAGSVVSINGASVGRHPTTNVQHWDEPELEISEIGYEEQDTSMAQGDESMKEVEMELSEDVDEEDEEDEDESRELNHEEIWDDSALIEAWDAANEEYEAIHGKNKNWKKERVHKSPLWYNKPPENLKKDKGKEKVTSIPSAVDPIGVASKPASTSRGDASLSFTVPEEPHRVPAATGQVISDSASHYAGLLGQGESNGAEGVEGSVDEAFTRALGAMYWTGYWTAIYHARRGASFPADGAALADAVEENDEEEERLDHELTEALISTQR</sequence>
<dbReference type="Proteomes" id="UP000053477">
    <property type="component" value="Unassembled WGS sequence"/>
</dbReference>
<evidence type="ECO:0000313" key="4">
    <source>
        <dbReference type="Proteomes" id="UP000053477"/>
    </source>
</evidence>
<feature type="region of interest" description="Disordered" evidence="1">
    <location>
        <begin position="1"/>
        <end position="134"/>
    </location>
</feature>
<dbReference type="InterPro" id="IPR049481">
    <property type="entry name" value="SMN_G2-BD"/>
</dbReference>
<dbReference type="OrthoDB" id="197400at2759"/>
<evidence type="ECO:0000256" key="1">
    <source>
        <dbReference type="SAM" id="MobiDB-lite"/>
    </source>
</evidence>
<protein>
    <recommendedName>
        <fullName evidence="2">Survival Motor Neuron Gemin2-binding domain-containing protein</fullName>
    </recommendedName>
</protein>
<reference evidence="3 4" key="1">
    <citation type="submission" date="2015-04" db="EMBL/GenBank/DDBJ databases">
        <title>Complete genome sequence of Schizopora paradoxa KUC8140, a cosmopolitan wood degrader in East Asia.</title>
        <authorList>
            <consortium name="DOE Joint Genome Institute"/>
            <person name="Min B."/>
            <person name="Park H."/>
            <person name="Jang Y."/>
            <person name="Kim J.-J."/>
            <person name="Kim K.H."/>
            <person name="Pangilinan J."/>
            <person name="Lipzen A."/>
            <person name="Riley R."/>
            <person name="Grigoriev I.V."/>
            <person name="Spatafora J.W."/>
            <person name="Choi I.-G."/>
        </authorList>
    </citation>
    <scope>NUCLEOTIDE SEQUENCE [LARGE SCALE GENOMIC DNA]</scope>
    <source>
        <strain evidence="3 4">KUC8140</strain>
    </source>
</reference>
<evidence type="ECO:0000259" key="2">
    <source>
        <dbReference type="Pfam" id="PF20636"/>
    </source>
</evidence>